<dbReference type="Gene3D" id="1.25.40.10">
    <property type="entry name" value="Tetratricopeptide repeat domain"/>
    <property type="match status" value="1"/>
</dbReference>
<name>W0RMQ8_9BACT</name>
<dbReference type="AlphaFoldDB" id="W0RMQ8"/>
<feature type="domain" description="CHAT" evidence="2">
    <location>
        <begin position="771"/>
        <end position="957"/>
    </location>
</feature>
<dbReference type="Pfam" id="PF12770">
    <property type="entry name" value="CHAT"/>
    <property type="match status" value="1"/>
</dbReference>
<keyword evidence="3" id="KW-0614">Plasmid</keyword>
<protein>
    <submittedName>
        <fullName evidence="3">CHAT domain protein</fullName>
    </submittedName>
</protein>
<feature type="compositionally biased region" description="Polar residues" evidence="1">
    <location>
        <begin position="985"/>
        <end position="1002"/>
    </location>
</feature>
<dbReference type="HOGENOM" id="CLU_288665_0_0_0"/>
<proteinExistence type="predicted"/>
<dbReference type="InParanoid" id="W0RMQ8"/>
<dbReference type="InterPro" id="IPR024983">
    <property type="entry name" value="CHAT_dom"/>
</dbReference>
<geneLocation type="plasmid" evidence="3 4">
    <name>1</name>
</geneLocation>
<gene>
    <name evidence="3" type="ORF">J421_4794</name>
</gene>
<evidence type="ECO:0000256" key="1">
    <source>
        <dbReference type="SAM" id="MobiDB-lite"/>
    </source>
</evidence>
<dbReference type="SUPFAM" id="SSF48452">
    <property type="entry name" value="TPR-like"/>
    <property type="match status" value="1"/>
</dbReference>
<feature type="compositionally biased region" description="Low complexity" evidence="1">
    <location>
        <begin position="1011"/>
        <end position="1026"/>
    </location>
</feature>
<evidence type="ECO:0000313" key="3">
    <source>
        <dbReference type="EMBL" id="AHG92329.1"/>
    </source>
</evidence>
<accession>W0RMQ8</accession>
<dbReference type="InterPro" id="IPR011990">
    <property type="entry name" value="TPR-like_helical_dom_sf"/>
</dbReference>
<organism evidence="3 4">
    <name type="scientific">Gemmatirosa kalamazoonensis</name>
    <dbReference type="NCBI Taxonomy" id="861299"/>
    <lineage>
        <taxon>Bacteria</taxon>
        <taxon>Pseudomonadati</taxon>
        <taxon>Gemmatimonadota</taxon>
        <taxon>Gemmatimonadia</taxon>
        <taxon>Gemmatimonadales</taxon>
        <taxon>Gemmatimonadaceae</taxon>
        <taxon>Gemmatirosa</taxon>
    </lineage>
</organism>
<reference evidence="3 4" key="1">
    <citation type="journal article" date="2014" name="Genome Announc.">
        <title>Genome Sequence and Methylome of Soil Bacterium Gemmatirosa kalamazoonensis KBS708T, a Member of the Rarely Cultivated Gemmatimonadetes Phylum.</title>
        <authorList>
            <person name="Debruyn J.M."/>
            <person name="Radosevich M."/>
            <person name="Wommack K.E."/>
            <person name="Polson S.W."/>
            <person name="Hauser L.J."/>
            <person name="Fawaz M.N."/>
            <person name="Korlach J."/>
            <person name="Tsai Y.C."/>
        </authorList>
    </citation>
    <scope>NUCLEOTIDE SEQUENCE [LARGE SCALE GENOMIC DNA]</scope>
    <source>
        <strain evidence="3 4">KBS708</strain>
        <plasmid evidence="4">Plasmid 1</plasmid>
    </source>
</reference>
<feature type="region of interest" description="Disordered" evidence="1">
    <location>
        <begin position="957"/>
        <end position="1064"/>
    </location>
</feature>
<feature type="compositionally biased region" description="Low complexity" evidence="1">
    <location>
        <begin position="967"/>
        <end position="984"/>
    </location>
</feature>
<evidence type="ECO:0000259" key="2">
    <source>
        <dbReference type="Pfam" id="PF12770"/>
    </source>
</evidence>
<dbReference type="KEGG" id="gba:J421_4794"/>
<sequence>MRPRGGLTALPRFTIALVVAVVGLVFLRRAQARHADATAEPTSAVAALRALPAPRRLFAARLSLPQSYAPCDDADTSASRRTTCATPAALETPSQLAHVLAVAAARGRTHVDVDALHALALGDLAWAHPSPMALDRSVAQLRTAARLLPNADAALIDLSAALLVRADRRHDARDLFDAAEQSARAVSLDSTSAPARFDLALALTRLGFGDAAERAWRDFLAVESTGPWADEARRRLAAIEGAGGTSFRADDPDVAHAVRRDPQGARLHGWDVALRTWGDAMTRGDTAAASRALTSARAIGRALESQGDDATLIDAVRVIDAAAGDAARTRALAIAHRAYADGYADYAATRHAAAAVSLRRATDAPGPLGAWARVFAASTVLYAGDLPGAERALRREIERADSARHPALVARARWSLGHALIRLGRSDSALRELRAAADGFARAHESEDLGAVQTLAAHAAYLLGDSRLTASSVSGALTALRAGRRSGWRYNALYMTALAAESDGLLGTARIAADEGVAVAARTGNAALAAEALVVRAQLAMRAGADGRARAAADAMRARATIADAPASSGRDWIASELSIVELTLRPPEERARSFRVLDSVVAMYERPVVPPRLIPALLVRADTRTEAGDARGAAADLDRAVALLAREQRATDSLPLRASLVDAARGAVDRAVMYYANRGDAASSLRQLETGRAGLERSRVATDASPIHARPGETALVYALVGDTLLTWTVRGSDVRLKQAVVAHDALVRTAEGARAALELRTTDDARVELARLYDWLARPVRAQLGPDGTRLVLVADGELSAVPFAALLDTARGRYLVEDFVLRDALTLRGDAPPTSRAADGDALVIADPAFDRAAYPALAPLTGARVEARTVSERYARARVIGGADATPAAVSAALRRVSVVHYAGHAVFDDDRPERSMLLLAGPGGGLTAERIASLPLERVRLVVLSACETLRSTGARGGGSRGSPAHSSEPEPSASWARSGVSTTMRPPRSWPSSTAATWRAESRPPRCVVRSSRSSTRHVPLSAPRRRGRGSATSADDGRRATLRLLDHRERRCRSTSR</sequence>
<dbReference type="EMBL" id="CP007129">
    <property type="protein sequence ID" value="AHG92329.1"/>
    <property type="molecule type" value="Genomic_DNA"/>
</dbReference>
<keyword evidence="4" id="KW-1185">Reference proteome</keyword>
<feature type="compositionally biased region" description="Basic and acidic residues" evidence="1">
    <location>
        <begin position="1042"/>
        <end position="1056"/>
    </location>
</feature>
<dbReference type="Proteomes" id="UP000019151">
    <property type="component" value="Plasmid 1"/>
</dbReference>
<evidence type="ECO:0000313" key="4">
    <source>
        <dbReference type="Proteomes" id="UP000019151"/>
    </source>
</evidence>